<organism evidence="1 2">
    <name type="scientific">Blepharisma stoltei</name>
    <dbReference type="NCBI Taxonomy" id="1481888"/>
    <lineage>
        <taxon>Eukaryota</taxon>
        <taxon>Sar</taxon>
        <taxon>Alveolata</taxon>
        <taxon>Ciliophora</taxon>
        <taxon>Postciliodesmatophora</taxon>
        <taxon>Heterotrichea</taxon>
        <taxon>Heterotrichida</taxon>
        <taxon>Blepharismidae</taxon>
        <taxon>Blepharisma</taxon>
    </lineage>
</organism>
<sequence length="80" mass="9351">MKNEWESTSCIDHAAILSLYDIKVLALIPDLSLSEYMIDYYSVNEIDMIRSVLNFQSTFEIVIRINNERYSLVSNKNSRI</sequence>
<evidence type="ECO:0008006" key="3">
    <source>
        <dbReference type="Google" id="ProtNLM"/>
    </source>
</evidence>
<keyword evidence="2" id="KW-1185">Reference proteome</keyword>
<dbReference type="EMBL" id="CAJZBQ010000020">
    <property type="protein sequence ID" value="CAG9317984.1"/>
    <property type="molecule type" value="Genomic_DNA"/>
</dbReference>
<evidence type="ECO:0000313" key="1">
    <source>
        <dbReference type="EMBL" id="CAG9317984.1"/>
    </source>
</evidence>
<accession>A0AAU9IY58</accession>
<gene>
    <name evidence="1" type="ORF">BSTOLATCC_MIC20468</name>
</gene>
<dbReference type="AlphaFoldDB" id="A0AAU9IY58"/>
<name>A0AAU9IY58_9CILI</name>
<evidence type="ECO:0000313" key="2">
    <source>
        <dbReference type="Proteomes" id="UP001162131"/>
    </source>
</evidence>
<proteinExistence type="predicted"/>
<reference evidence="1" key="1">
    <citation type="submission" date="2021-09" db="EMBL/GenBank/DDBJ databases">
        <authorList>
            <consortium name="AG Swart"/>
            <person name="Singh M."/>
            <person name="Singh A."/>
            <person name="Seah K."/>
            <person name="Emmerich C."/>
        </authorList>
    </citation>
    <scope>NUCLEOTIDE SEQUENCE</scope>
    <source>
        <strain evidence="1">ATCC30299</strain>
    </source>
</reference>
<dbReference type="Proteomes" id="UP001162131">
    <property type="component" value="Unassembled WGS sequence"/>
</dbReference>
<comment type="caution">
    <text evidence="1">The sequence shown here is derived from an EMBL/GenBank/DDBJ whole genome shotgun (WGS) entry which is preliminary data.</text>
</comment>
<protein>
    <recommendedName>
        <fullName evidence="3">Maturase</fullName>
    </recommendedName>
</protein>